<feature type="compositionally biased region" description="Basic residues" evidence="2">
    <location>
        <begin position="1"/>
        <end position="14"/>
    </location>
</feature>
<proteinExistence type="predicted"/>
<keyword evidence="1" id="KW-0175">Coiled coil</keyword>
<dbReference type="EMBL" id="JAPFFF010000003">
    <property type="protein sequence ID" value="KAK8894280.1"/>
    <property type="molecule type" value="Genomic_DNA"/>
</dbReference>
<keyword evidence="4" id="KW-1185">Reference proteome</keyword>
<feature type="compositionally biased region" description="Polar residues" evidence="2">
    <location>
        <begin position="441"/>
        <end position="462"/>
    </location>
</feature>
<accession>A0ABR2KT40</accession>
<evidence type="ECO:0000313" key="4">
    <source>
        <dbReference type="Proteomes" id="UP001470230"/>
    </source>
</evidence>
<dbReference type="PANTHER" id="PTHR47026:SF2">
    <property type="entry name" value="FLAGELLAR ASSOCIATED PROTEIN"/>
    <property type="match status" value="1"/>
</dbReference>
<evidence type="ECO:0000256" key="2">
    <source>
        <dbReference type="SAM" id="MobiDB-lite"/>
    </source>
</evidence>
<feature type="compositionally biased region" description="Low complexity" evidence="2">
    <location>
        <begin position="15"/>
        <end position="28"/>
    </location>
</feature>
<dbReference type="PANTHER" id="PTHR47026">
    <property type="entry name" value="PIGMENTOSA GTPASE REGULATOR-LIKE PROTEIN, PUTATIVE-RELATED"/>
    <property type="match status" value="1"/>
</dbReference>
<feature type="compositionally biased region" description="Basic and acidic residues" evidence="2">
    <location>
        <begin position="481"/>
        <end position="491"/>
    </location>
</feature>
<feature type="compositionally biased region" description="Polar residues" evidence="2">
    <location>
        <begin position="357"/>
        <end position="385"/>
    </location>
</feature>
<feature type="compositionally biased region" description="Polar residues" evidence="2">
    <location>
        <begin position="471"/>
        <end position="480"/>
    </location>
</feature>
<feature type="compositionally biased region" description="Basic and acidic residues" evidence="2">
    <location>
        <begin position="404"/>
        <end position="415"/>
    </location>
</feature>
<dbReference type="Proteomes" id="UP001470230">
    <property type="component" value="Unassembled WGS sequence"/>
</dbReference>
<evidence type="ECO:0000313" key="3">
    <source>
        <dbReference type="EMBL" id="KAK8894280.1"/>
    </source>
</evidence>
<protein>
    <submittedName>
        <fullName evidence="3">Uncharacterized protein</fullName>
    </submittedName>
</protein>
<feature type="region of interest" description="Disordered" evidence="2">
    <location>
        <begin position="441"/>
        <end position="491"/>
    </location>
</feature>
<feature type="coiled-coil region" evidence="1">
    <location>
        <begin position="231"/>
        <end position="280"/>
    </location>
</feature>
<comment type="caution">
    <text evidence="3">The sequence shown here is derived from an EMBL/GenBank/DDBJ whole genome shotgun (WGS) entry which is preliminary data.</text>
</comment>
<feature type="region of interest" description="Disordered" evidence="2">
    <location>
        <begin position="351"/>
        <end position="385"/>
    </location>
</feature>
<feature type="region of interest" description="Disordered" evidence="2">
    <location>
        <begin position="1"/>
        <end position="60"/>
    </location>
</feature>
<feature type="compositionally biased region" description="Polar residues" evidence="2">
    <location>
        <begin position="30"/>
        <end position="56"/>
    </location>
</feature>
<reference evidence="3 4" key="1">
    <citation type="submission" date="2024-04" db="EMBL/GenBank/DDBJ databases">
        <title>Tritrichomonas musculus Genome.</title>
        <authorList>
            <person name="Alves-Ferreira E."/>
            <person name="Grigg M."/>
            <person name="Lorenzi H."/>
            <person name="Galac M."/>
        </authorList>
    </citation>
    <scope>NUCLEOTIDE SEQUENCE [LARGE SCALE GENOMIC DNA]</scope>
    <source>
        <strain evidence="3 4">EAF2021</strain>
    </source>
</reference>
<name>A0ABR2KT40_9EUKA</name>
<feature type="region of interest" description="Disordered" evidence="2">
    <location>
        <begin position="403"/>
        <end position="424"/>
    </location>
</feature>
<sequence length="506" mass="58836">MKKIKQPSHGHKRNSQLSYSYRYSPLYYNPHQSTSDSKSQTSILSPKQNKNSNKNLQIRPISDNQHIVDLYDNISNNGDITIVDDSDLQLLALYVRETKQRASLQKDFDQVDNLDDKLSLIKGEITSRSKNLQDQLNSQKTNYEVEDVKNMNEEMLNIQEQELQEFDNNTNQIINETMENQECEQNSFDNNWETSMPNKYRKPSTALLQMKQIEKSAILVGDISKARQMQVEIEEQTQKEASEQIKKFNSDYTKMKKRLIDKQQQEMERIKQNRRELRQIIVTKHELDKEVYSKRINVINNKDTTSKQIKSSQSESGTELYGCSLSHIMQETQFGIDPLLPELPQQNCKTGPIMHSNFYNSPNKNNISRTRPNSRASTKRGSSVQVGSHNLCKFKWILAPSPDPKYRTKTDDSSPKPKKKNNFKFVKKPNFTNKFDYILSPSKNQTEKSSTNHKTPNLNNNEQQRDKISKEFQSNDSNSPNEKKYSVLDTNEIKFSFDADSQDEKK</sequence>
<gene>
    <name evidence="3" type="ORF">M9Y10_022715</name>
</gene>
<feature type="coiled-coil region" evidence="1">
    <location>
        <begin position="149"/>
        <end position="176"/>
    </location>
</feature>
<evidence type="ECO:0000256" key="1">
    <source>
        <dbReference type="SAM" id="Coils"/>
    </source>
</evidence>
<organism evidence="3 4">
    <name type="scientific">Tritrichomonas musculus</name>
    <dbReference type="NCBI Taxonomy" id="1915356"/>
    <lineage>
        <taxon>Eukaryota</taxon>
        <taxon>Metamonada</taxon>
        <taxon>Parabasalia</taxon>
        <taxon>Tritrichomonadida</taxon>
        <taxon>Tritrichomonadidae</taxon>
        <taxon>Tritrichomonas</taxon>
    </lineage>
</organism>